<dbReference type="GO" id="GO:0048598">
    <property type="term" value="P:embryonic morphogenesis"/>
    <property type="evidence" value="ECO:0007669"/>
    <property type="project" value="InterPro"/>
</dbReference>
<feature type="region of interest" description="Disordered" evidence="1">
    <location>
        <begin position="161"/>
        <end position="253"/>
    </location>
</feature>
<dbReference type="EMBL" id="GEBQ01007097">
    <property type="protein sequence ID" value="JAT32880.1"/>
    <property type="molecule type" value="Transcribed_RNA"/>
</dbReference>
<feature type="compositionally biased region" description="Polar residues" evidence="1">
    <location>
        <begin position="165"/>
        <end position="195"/>
    </location>
</feature>
<feature type="region of interest" description="Disordered" evidence="1">
    <location>
        <begin position="109"/>
        <end position="128"/>
    </location>
</feature>
<dbReference type="Pfam" id="PF15323">
    <property type="entry name" value="Ashwin"/>
    <property type="match status" value="1"/>
</dbReference>
<accession>A0A1B6MAC6</accession>
<evidence type="ECO:0000313" key="3">
    <source>
        <dbReference type="EMBL" id="JAT32880.1"/>
    </source>
</evidence>
<feature type="compositionally biased region" description="Basic and acidic residues" evidence="1">
    <location>
        <begin position="111"/>
        <end position="124"/>
    </location>
</feature>
<feature type="compositionally biased region" description="Basic residues" evidence="1">
    <location>
        <begin position="216"/>
        <end position="226"/>
    </location>
</feature>
<dbReference type="InterPro" id="IPR024887">
    <property type="entry name" value="Ashwin"/>
</dbReference>
<name>A0A1B6MAC6_9HEMI</name>
<organism evidence="3">
    <name type="scientific">Graphocephala atropunctata</name>
    <dbReference type="NCBI Taxonomy" id="36148"/>
    <lineage>
        <taxon>Eukaryota</taxon>
        <taxon>Metazoa</taxon>
        <taxon>Ecdysozoa</taxon>
        <taxon>Arthropoda</taxon>
        <taxon>Hexapoda</taxon>
        <taxon>Insecta</taxon>
        <taxon>Pterygota</taxon>
        <taxon>Neoptera</taxon>
        <taxon>Paraneoptera</taxon>
        <taxon>Hemiptera</taxon>
        <taxon>Auchenorrhyncha</taxon>
        <taxon>Membracoidea</taxon>
        <taxon>Cicadellidae</taxon>
        <taxon>Cicadellinae</taxon>
        <taxon>Cicadellini</taxon>
        <taxon>Graphocephala</taxon>
    </lineage>
</organism>
<sequence>MDHNKMSPRKNSLNILKLIQPDLMPVEELVDVLRERSVPPDLLNQQKDQLVSLFRRVALPLPQREHRQNYRGILLTKLQKKAERLKISTSPTKDTKSYTVGISGKPSLSECSKEDNVMNDRLKPPPDLINYQRKTIRLKRISGASEQSSSELDKIVIKKHKYSDSSDCGSDHNNLNITKEPTEGCISSQAKNATASEGEIENLHSKAKSNGTNSKKPAKVSLKRNHLTSEMPRAEPETSESEVNNKRKPITWP</sequence>
<dbReference type="EMBL" id="GEBQ01013602">
    <property type="protein sequence ID" value="JAT26375.1"/>
    <property type="molecule type" value="Transcribed_RNA"/>
</dbReference>
<dbReference type="GO" id="GO:0072669">
    <property type="term" value="C:tRNA-splicing ligase complex"/>
    <property type="evidence" value="ECO:0007669"/>
    <property type="project" value="InterPro"/>
</dbReference>
<protein>
    <submittedName>
        <fullName evidence="3">Uncharacterized protein</fullName>
    </submittedName>
</protein>
<proteinExistence type="predicted"/>
<gene>
    <name evidence="2" type="ORF">g.9854</name>
    <name evidence="3" type="ORF">g.9855</name>
</gene>
<evidence type="ECO:0000256" key="1">
    <source>
        <dbReference type="SAM" id="MobiDB-lite"/>
    </source>
</evidence>
<reference evidence="3" key="1">
    <citation type="submission" date="2015-11" db="EMBL/GenBank/DDBJ databases">
        <title>De novo transcriptome assembly of four potential Pierce s Disease insect vectors from Arizona vineyards.</title>
        <authorList>
            <person name="Tassone E.E."/>
        </authorList>
    </citation>
    <scope>NUCLEOTIDE SEQUENCE</scope>
</reference>
<dbReference type="AlphaFoldDB" id="A0A1B6MAC6"/>
<evidence type="ECO:0000313" key="2">
    <source>
        <dbReference type="EMBL" id="JAT26375.1"/>
    </source>
</evidence>